<dbReference type="Proteomes" id="UP001356308">
    <property type="component" value="Unassembled WGS sequence"/>
</dbReference>
<dbReference type="EMBL" id="JAZDDG010000011">
    <property type="protein sequence ID" value="MEE1978252.1"/>
    <property type="molecule type" value="Genomic_DNA"/>
</dbReference>
<reference evidence="2 3" key="1">
    <citation type="submission" date="2024-01" db="EMBL/GenBank/DDBJ databases">
        <title>Maribacter spp. originated from different algae showed divergent polysaccharides utilization ability.</title>
        <authorList>
            <person name="Wang H."/>
            <person name="Wu Y."/>
        </authorList>
    </citation>
    <scope>NUCLEOTIDE SEQUENCE [LARGE SCALE GENOMIC DNA]</scope>
    <source>
        <strain evidence="2 3">PR1</strain>
    </source>
</reference>
<dbReference type="Pfam" id="PF15639">
    <property type="entry name" value="Tox-MPTase3"/>
    <property type="match status" value="1"/>
</dbReference>
<gene>
    <name evidence="2" type="ORF">V1I91_19405</name>
</gene>
<evidence type="ECO:0000313" key="3">
    <source>
        <dbReference type="Proteomes" id="UP001356308"/>
    </source>
</evidence>
<sequence length="69" mass="7847">MENGSLPENDNDAAIFFIGTTILHEYVHYGDYTNGFDYPGEEGEKFEIMVYGTNVMPENARLILNKIIN</sequence>
<name>A0ABU7IZ37_9FLAO</name>
<dbReference type="RefSeq" id="WP_272652903.1">
    <property type="nucleotide sequence ID" value="NZ_JAZDDG010000011.1"/>
</dbReference>
<protein>
    <recommendedName>
        <fullName evidence="1">Tox-MPTase3 domain-containing protein</fullName>
    </recommendedName>
</protein>
<evidence type="ECO:0000313" key="2">
    <source>
        <dbReference type="EMBL" id="MEE1978252.1"/>
    </source>
</evidence>
<accession>A0ABU7IZ37</accession>
<proteinExistence type="predicted"/>
<keyword evidence="3" id="KW-1185">Reference proteome</keyword>
<organism evidence="2 3">
    <name type="scientific">Maribacter cobaltidurans</name>
    <dbReference type="NCBI Taxonomy" id="1178778"/>
    <lineage>
        <taxon>Bacteria</taxon>
        <taxon>Pseudomonadati</taxon>
        <taxon>Bacteroidota</taxon>
        <taxon>Flavobacteriia</taxon>
        <taxon>Flavobacteriales</taxon>
        <taxon>Flavobacteriaceae</taxon>
        <taxon>Maribacter</taxon>
    </lineage>
</organism>
<comment type="caution">
    <text evidence="2">The sequence shown here is derived from an EMBL/GenBank/DDBJ whole genome shotgun (WGS) entry which is preliminary data.</text>
</comment>
<feature type="domain" description="Tox-MPTase3" evidence="1">
    <location>
        <begin position="7"/>
        <end position="52"/>
    </location>
</feature>
<evidence type="ECO:0000259" key="1">
    <source>
        <dbReference type="Pfam" id="PF15639"/>
    </source>
</evidence>
<dbReference type="InterPro" id="IPR028913">
    <property type="entry name" value="Tox-MPTase3_dom"/>
</dbReference>